<sequence>MLVAQRIVADINRRGNQVGERLPPERAMLEQYQVGRGTLRESLRYLELQGVISLRPGPGGGPVVERPDSSSLSAALSLLLQFADASHRAIADARATVETLTARLAAEQMSDDALAELRESVETMHEQMDDELVFLEENRRFHVLIAHSSGNPVFGYLVEALLDILAASALGIEFPGRRREEVYGAHTTICAAIAAHDGDAAARAMADHIDEYVRYAQEKYPEVLDAPITWTA</sequence>
<dbReference type="Pfam" id="PF00392">
    <property type="entry name" value="GntR"/>
    <property type="match status" value="1"/>
</dbReference>
<comment type="caution">
    <text evidence="5">The sequence shown here is derived from an EMBL/GenBank/DDBJ whole genome shotgun (WGS) entry which is preliminary data.</text>
</comment>
<dbReference type="PRINTS" id="PR00035">
    <property type="entry name" value="HTHGNTR"/>
</dbReference>
<evidence type="ECO:0000259" key="4">
    <source>
        <dbReference type="PROSITE" id="PS50949"/>
    </source>
</evidence>
<dbReference type="InterPro" id="IPR008920">
    <property type="entry name" value="TF_FadR/GntR_C"/>
</dbReference>
<dbReference type="PANTHER" id="PTHR43537">
    <property type="entry name" value="TRANSCRIPTIONAL REGULATOR, GNTR FAMILY"/>
    <property type="match status" value="1"/>
</dbReference>
<dbReference type="SMART" id="SM00895">
    <property type="entry name" value="FCD"/>
    <property type="match status" value="1"/>
</dbReference>
<keyword evidence="3" id="KW-0804">Transcription</keyword>
<dbReference type="InterPro" id="IPR000524">
    <property type="entry name" value="Tscrpt_reg_HTH_GntR"/>
</dbReference>
<dbReference type="PROSITE" id="PS50949">
    <property type="entry name" value="HTH_GNTR"/>
    <property type="match status" value="1"/>
</dbReference>
<dbReference type="Gene3D" id="1.20.120.530">
    <property type="entry name" value="GntR ligand-binding domain-like"/>
    <property type="match status" value="1"/>
</dbReference>
<dbReference type="Gene3D" id="1.10.10.10">
    <property type="entry name" value="Winged helix-like DNA-binding domain superfamily/Winged helix DNA-binding domain"/>
    <property type="match status" value="1"/>
</dbReference>
<keyword evidence="1" id="KW-0805">Transcription regulation</keyword>
<dbReference type="GO" id="GO:0003677">
    <property type="term" value="F:DNA binding"/>
    <property type="evidence" value="ECO:0007669"/>
    <property type="project" value="UniProtKB-KW"/>
</dbReference>
<dbReference type="EMBL" id="RDBF01000001">
    <property type="protein sequence ID" value="RLV57456.1"/>
    <property type="molecule type" value="Genomic_DNA"/>
</dbReference>
<dbReference type="SUPFAM" id="SSF46785">
    <property type="entry name" value="Winged helix' DNA-binding domain"/>
    <property type="match status" value="1"/>
</dbReference>
<protein>
    <submittedName>
        <fullName evidence="5">FadR family transcriptional regulator</fullName>
    </submittedName>
</protein>
<feature type="domain" description="HTH gntR-type" evidence="4">
    <location>
        <begin position="1"/>
        <end position="67"/>
    </location>
</feature>
<dbReference type="PANTHER" id="PTHR43537:SF5">
    <property type="entry name" value="UXU OPERON TRANSCRIPTIONAL REGULATOR"/>
    <property type="match status" value="1"/>
</dbReference>
<evidence type="ECO:0000313" key="6">
    <source>
        <dbReference type="Proteomes" id="UP000282515"/>
    </source>
</evidence>
<dbReference type="InterPro" id="IPR036388">
    <property type="entry name" value="WH-like_DNA-bd_sf"/>
</dbReference>
<dbReference type="Pfam" id="PF07729">
    <property type="entry name" value="FCD"/>
    <property type="match status" value="1"/>
</dbReference>
<evidence type="ECO:0000256" key="1">
    <source>
        <dbReference type="ARBA" id="ARBA00023015"/>
    </source>
</evidence>
<gene>
    <name evidence="5" type="ORF">D9V41_02150</name>
</gene>
<keyword evidence="2" id="KW-0238">DNA-binding</keyword>
<dbReference type="SUPFAM" id="SSF48008">
    <property type="entry name" value="GntR ligand-binding domain-like"/>
    <property type="match status" value="1"/>
</dbReference>
<dbReference type="InterPro" id="IPR011711">
    <property type="entry name" value="GntR_C"/>
</dbReference>
<dbReference type="OrthoDB" id="4535513at2"/>
<dbReference type="SMART" id="SM00345">
    <property type="entry name" value="HTH_GNTR"/>
    <property type="match status" value="1"/>
</dbReference>
<evidence type="ECO:0000256" key="3">
    <source>
        <dbReference type="ARBA" id="ARBA00023163"/>
    </source>
</evidence>
<reference evidence="5 6" key="1">
    <citation type="submission" date="2018-10" db="EMBL/GenBank/DDBJ databases">
        <title>Aeromicrobium sp. 9W16Y-2 whole genome shotgun sequence.</title>
        <authorList>
            <person name="Li F."/>
        </authorList>
    </citation>
    <scope>NUCLEOTIDE SEQUENCE [LARGE SCALE GENOMIC DNA]</scope>
    <source>
        <strain evidence="5 6">9W16Y-2</strain>
    </source>
</reference>
<name>A0A3L8PPZ5_9ACTN</name>
<evidence type="ECO:0000313" key="5">
    <source>
        <dbReference type="EMBL" id="RLV57456.1"/>
    </source>
</evidence>
<dbReference type="GO" id="GO:0003700">
    <property type="term" value="F:DNA-binding transcription factor activity"/>
    <property type="evidence" value="ECO:0007669"/>
    <property type="project" value="InterPro"/>
</dbReference>
<dbReference type="InterPro" id="IPR036390">
    <property type="entry name" value="WH_DNA-bd_sf"/>
</dbReference>
<dbReference type="Proteomes" id="UP000282515">
    <property type="component" value="Unassembled WGS sequence"/>
</dbReference>
<accession>A0A3L8PPZ5</accession>
<keyword evidence="6" id="KW-1185">Reference proteome</keyword>
<evidence type="ECO:0000256" key="2">
    <source>
        <dbReference type="ARBA" id="ARBA00023125"/>
    </source>
</evidence>
<dbReference type="AlphaFoldDB" id="A0A3L8PPZ5"/>
<proteinExistence type="predicted"/>
<organism evidence="5 6">
    <name type="scientific">Aeromicrobium phragmitis</name>
    <dbReference type="NCBI Taxonomy" id="2478914"/>
    <lineage>
        <taxon>Bacteria</taxon>
        <taxon>Bacillati</taxon>
        <taxon>Actinomycetota</taxon>
        <taxon>Actinomycetes</taxon>
        <taxon>Propionibacteriales</taxon>
        <taxon>Nocardioidaceae</taxon>
        <taxon>Aeromicrobium</taxon>
    </lineage>
</organism>